<feature type="chain" id="PRO_5027664819" evidence="1">
    <location>
        <begin position="17"/>
        <end position="197"/>
    </location>
</feature>
<evidence type="ECO:0000313" key="4">
    <source>
        <dbReference type="RefSeq" id="XP_028145385.1"/>
    </source>
</evidence>
<evidence type="ECO:0000313" key="3">
    <source>
        <dbReference type="Proteomes" id="UP001652700"/>
    </source>
</evidence>
<gene>
    <name evidence="4" type="primary">LOC114338959</name>
</gene>
<dbReference type="EnsemblMetazoa" id="XM_050645885.1">
    <property type="protein sequence ID" value="XP_050501842.1"/>
    <property type="gene ID" value="LOC114338959"/>
</dbReference>
<dbReference type="RefSeq" id="XP_050501842.1">
    <property type="nucleotide sequence ID" value="XM_050645885.1"/>
</dbReference>
<dbReference type="Pfam" id="PF11901">
    <property type="entry name" value="DM9"/>
    <property type="match status" value="1"/>
</dbReference>
<dbReference type="InterPro" id="IPR006616">
    <property type="entry name" value="DM9_repeat"/>
</dbReference>
<keyword evidence="3" id="KW-1185">Reference proteome</keyword>
<dbReference type="Proteomes" id="UP001652700">
    <property type="component" value="Unplaced"/>
</dbReference>
<dbReference type="RefSeq" id="XP_028145385.1">
    <property type="nucleotide sequence ID" value="XM_028289584.1"/>
</dbReference>
<dbReference type="OrthoDB" id="6758767at2759"/>
<sequence>MKNFLVLAAVFAVAYANQDDYLRWVSYDGTIPDNAVPAGEDANNNTIYIGRVYLNTNTNQSSWNYTTDAKGYVPGNLREGVVSLDTVLFQKVHTATEGIEILTVVNGARIEWKFVKNYQFPQLFDTEAYHVARVGWEYEGMEFNSTTYLGTVNFNDQPNIGKIFNAAVLWAENHVLYFPSQGTVLSGYSYYALVYYY</sequence>
<dbReference type="PANTHER" id="PTHR31649">
    <property type="entry name" value="AGAP009604-PA"/>
    <property type="match status" value="1"/>
</dbReference>
<dbReference type="KEGG" id="dvv:114338959"/>
<dbReference type="InParanoid" id="A0A6P7GNL5"/>
<evidence type="ECO:0000313" key="2">
    <source>
        <dbReference type="EnsemblMetazoa" id="XP_050501842.1"/>
    </source>
</evidence>
<evidence type="ECO:0000256" key="1">
    <source>
        <dbReference type="SAM" id="SignalP"/>
    </source>
</evidence>
<name>A0A6P7GNL5_DIAVI</name>
<feature type="signal peptide" evidence="1">
    <location>
        <begin position="1"/>
        <end position="16"/>
    </location>
</feature>
<protein>
    <submittedName>
        <fullName evidence="4">Uncharacterized protein LOC114338959</fullName>
    </submittedName>
</protein>
<dbReference type="PANTHER" id="PTHR31649:SF10">
    <property type="entry name" value="IP19903P-RELATED"/>
    <property type="match status" value="1"/>
</dbReference>
<reference evidence="2" key="2">
    <citation type="submission" date="2025-05" db="UniProtKB">
        <authorList>
            <consortium name="EnsemblMetazoa"/>
        </authorList>
    </citation>
    <scope>IDENTIFICATION</scope>
</reference>
<organism evidence="4">
    <name type="scientific">Diabrotica virgifera virgifera</name>
    <name type="common">western corn rootworm</name>
    <dbReference type="NCBI Taxonomy" id="50390"/>
    <lineage>
        <taxon>Eukaryota</taxon>
        <taxon>Metazoa</taxon>
        <taxon>Ecdysozoa</taxon>
        <taxon>Arthropoda</taxon>
        <taxon>Hexapoda</taxon>
        <taxon>Insecta</taxon>
        <taxon>Pterygota</taxon>
        <taxon>Neoptera</taxon>
        <taxon>Endopterygota</taxon>
        <taxon>Coleoptera</taxon>
        <taxon>Polyphaga</taxon>
        <taxon>Cucujiformia</taxon>
        <taxon>Chrysomeloidea</taxon>
        <taxon>Chrysomelidae</taxon>
        <taxon>Galerucinae</taxon>
        <taxon>Diabroticina</taxon>
        <taxon>Diabroticites</taxon>
        <taxon>Diabrotica</taxon>
    </lineage>
</organism>
<dbReference type="AlphaFoldDB" id="A0A6P7GNL5"/>
<reference evidence="4" key="1">
    <citation type="submission" date="2025-04" db="UniProtKB">
        <authorList>
            <consortium name="RefSeq"/>
        </authorList>
    </citation>
    <scope>IDENTIFICATION</scope>
    <source>
        <tissue evidence="4">Whole insect</tissue>
    </source>
</reference>
<dbReference type="GeneID" id="114338959"/>
<accession>A0A6P7GNL5</accession>
<keyword evidence="1" id="KW-0732">Signal</keyword>
<proteinExistence type="predicted"/>